<feature type="compositionally biased region" description="Basic residues" evidence="1">
    <location>
        <begin position="14"/>
        <end position="23"/>
    </location>
</feature>
<keyword evidence="2" id="KW-1133">Transmembrane helix</keyword>
<evidence type="ECO:0000256" key="2">
    <source>
        <dbReference type="SAM" id="Phobius"/>
    </source>
</evidence>
<feature type="region of interest" description="Disordered" evidence="1">
    <location>
        <begin position="108"/>
        <end position="140"/>
    </location>
</feature>
<gene>
    <name evidence="3" type="ORF">PSNMU_V1.4_AUG-EV-PASAV3_0088560</name>
</gene>
<sequence>MSSSHVLSPPTALRSRRRGRPCTKSHLPVDEIPQSPCELSPFRNRTNICDEENKENEDTVIGSSSSTCSLTLKIRRTAVPSNDLPNIVSAFQMPSSIINKKNLHESFDTQETVSVSESEDEISSHSSSFDDGESSSEDSAYSCHSKRSIRFADEVGLPIQNVRHYECDRRRQEHSELLVLCLFPERKKFEFLHVGYYHCEEKKGVTVQALLSELPGMCTDSIFSSSEFVTLYRSNPVDNAFVNICASPQSTSENETSTEEFSSQTLTDCAFRENELLVASVRGSSERAVLEGIGSLLSNDTILKTLKRARRSRRSLKFVYSEDDRRYRTLRSLKTRKRRANKDAKKSDVQLPIVEPKNEVHHREQTAATTQIDCTDLVDEYCHDYDPFCDESDFYLQLLVAIITISLGTVVFSAMGI</sequence>
<keyword evidence="2" id="KW-0812">Transmembrane</keyword>
<name>A0A448ZIN6_9STRA</name>
<keyword evidence="4" id="KW-1185">Reference proteome</keyword>
<feature type="transmembrane region" description="Helical" evidence="2">
    <location>
        <begin position="394"/>
        <end position="415"/>
    </location>
</feature>
<evidence type="ECO:0000313" key="4">
    <source>
        <dbReference type="Proteomes" id="UP000291116"/>
    </source>
</evidence>
<accession>A0A448ZIN6</accession>
<reference evidence="3 4" key="1">
    <citation type="submission" date="2019-01" db="EMBL/GenBank/DDBJ databases">
        <authorList>
            <person name="Ferrante I. M."/>
        </authorList>
    </citation>
    <scope>NUCLEOTIDE SEQUENCE [LARGE SCALE GENOMIC DNA]</scope>
    <source>
        <strain evidence="3 4">B856</strain>
    </source>
</reference>
<proteinExistence type="predicted"/>
<dbReference type="EMBL" id="CAACVS010000395">
    <property type="protein sequence ID" value="VEU41904.1"/>
    <property type="molecule type" value="Genomic_DNA"/>
</dbReference>
<organism evidence="3 4">
    <name type="scientific">Pseudo-nitzschia multistriata</name>
    <dbReference type="NCBI Taxonomy" id="183589"/>
    <lineage>
        <taxon>Eukaryota</taxon>
        <taxon>Sar</taxon>
        <taxon>Stramenopiles</taxon>
        <taxon>Ochrophyta</taxon>
        <taxon>Bacillariophyta</taxon>
        <taxon>Bacillariophyceae</taxon>
        <taxon>Bacillariophycidae</taxon>
        <taxon>Bacillariales</taxon>
        <taxon>Bacillariaceae</taxon>
        <taxon>Pseudo-nitzschia</taxon>
    </lineage>
</organism>
<dbReference type="OrthoDB" id="10648084at2759"/>
<evidence type="ECO:0000256" key="1">
    <source>
        <dbReference type="SAM" id="MobiDB-lite"/>
    </source>
</evidence>
<evidence type="ECO:0000313" key="3">
    <source>
        <dbReference type="EMBL" id="VEU41904.1"/>
    </source>
</evidence>
<dbReference type="AlphaFoldDB" id="A0A448ZIN6"/>
<feature type="region of interest" description="Disordered" evidence="1">
    <location>
        <begin position="1"/>
        <end position="35"/>
    </location>
</feature>
<keyword evidence="2" id="KW-0472">Membrane</keyword>
<dbReference type="Proteomes" id="UP000291116">
    <property type="component" value="Unassembled WGS sequence"/>
</dbReference>
<protein>
    <submittedName>
        <fullName evidence="3">Uncharacterized protein</fullName>
    </submittedName>
</protein>